<dbReference type="STRING" id="4558.A0A1B6QHH5"/>
<dbReference type="InterPro" id="IPR027370">
    <property type="entry name" value="Znf-RING_euk"/>
</dbReference>
<dbReference type="SUPFAM" id="SSF57850">
    <property type="entry name" value="RING/U-box"/>
    <property type="match status" value="1"/>
</dbReference>
<dbReference type="InterPro" id="IPR017907">
    <property type="entry name" value="Znf_RING_CS"/>
</dbReference>
<sequence>MESTVLACEAPAGGAAAAPGAGGGDGGAGDVVMLRRSSLAACLTCPLCGRLFRDAATITECLHTFCRKCISEEFINKEVCCCPICSIHLGCAPLEKLRIDHSLQYVRSKVFPFKKQKVEDPEVTSPITSPIKTKERSLSSLTKHAPQMSMQKCLTKRRTKASCLRKLPLHSTLRGSSNITKKSGGWRPLGCHFRAAKNKKSLRSKSEDVKTAEKKTGDPGDITLASQAKTKKQFTRRGNLEKRTGTKKLLILKEKQKNTKPKDIPNKRRLQALWFYLLAAFDQKGQPPLPQIPSKFLRIKDVNLPASFIQKYLVQKLNLSSEAEVEILCGGKPVSPGITLHDLADYWIDKRPKGRVRSSVGTPAAEFVLKVFYARSGVPLPETENNKD</sequence>
<dbReference type="Gramene" id="KXG37357">
    <property type="protein sequence ID" value="KXG37357"/>
    <property type="gene ID" value="SORBI_3001G055900"/>
</dbReference>
<evidence type="ECO:0000259" key="6">
    <source>
        <dbReference type="PROSITE" id="PS50089"/>
    </source>
</evidence>
<reference evidence="7 8" key="1">
    <citation type="journal article" date="2009" name="Nature">
        <title>The Sorghum bicolor genome and the diversification of grasses.</title>
        <authorList>
            <person name="Paterson A.H."/>
            <person name="Bowers J.E."/>
            <person name="Bruggmann R."/>
            <person name="Dubchak I."/>
            <person name="Grimwood J."/>
            <person name="Gundlach H."/>
            <person name="Haberer G."/>
            <person name="Hellsten U."/>
            <person name="Mitros T."/>
            <person name="Poliakov A."/>
            <person name="Schmutz J."/>
            <person name="Spannagl M."/>
            <person name="Tang H."/>
            <person name="Wang X."/>
            <person name="Wicker T."/>
            <person name="Bharti A.K."/>
            <person name="Chapman J."/>
            <person name="Feltus F.A."/>
            <person name="Gowik U."/>
            <person name="Grigoriev I.V."/>
            <person name="Lyons E."/>
            <person name="Maher C.A."/>
            <person name="Martis M."/>
            <person name="Narechania A."/>
            <person name="Otillar R.P."/>
            <person name="Penning B.W."/>
            <person name="Salamov A.A."/>
            <person name="Wang Y."/>
            <person name="Zhang L."/>
            <person name="Carpita N.C."/>
            <person name="Freeling M."/>
            <person name="Gingle A.R."/>
            <person name="Hash C.T."/>
            <person name="Keller B."/>
            <person name="Klein P."/>
            <person name="Kresovich S."/>
            <person name="McCann M.C."/>
            <person name="Ming R."/>
            <person name="Peterson D.G."/>
            <person name="Mehboob-ur-Rahman"/>
            <person name="Ware D."/>
            <person name="Westhoff P."/>
            <person name="Mayer K.F."/>
            <person name="Messing J."/>
            <person name="Rokhsar D.S."/>
        </authorList>
    </citation>
    <scope>NUCLEOTIDE SEQUENCE [LARGE SCALE GENOMIC DNA]</scope>
    <source>
        <strain evidence="8">cv. BTx623</strain>
    </source>
</reference>
<accession>A0A1B6QHH5</accession>
<dbReference type="Pfam" id="PF13445">
    <property type="entry name" value="zf-RING_UBOX"/>
    <property type="match status" value="1"/>
</dbReference>
<protein>
    <recommendedName>
        <fullName evidence="6">RING-type domain-containing protein</fullName>
    </recommendedName>
</protein>
<evidence type="ECO:0000256" key="3">
    <source>
        <dbReference type="ARBA" id="ARBA00022833"/>
    </source>
</evidence>
<dbReference type="PANTHER" id="PTHR46293:SF4">
    <property type="entry name" value="OS03G0798200 PROTEIN"/>
    <property type="match status" value="1"/>
</dbReference>
<feature type="domain" description="RING-type" evidence="6">
    <location>
        <begin position="45"/>
        <end position="86"/>
    </location>
</feature>
<reference evidence="8" key="2">
    <citation type="journal article" date="2018" name="Plant J.">
        <title>The Sorghum bicolor reference genome: improved assembly, gene annotations, a transcriptome atlas, and signatures of genome organization.</title>
        <authorList>
            <person name="McCormick R.F."/>
            <person name="Truong S.K."/>
            <person name="Sreedasyam A."/>
            <person name="Jenkins J."/>
            <person name="Shu S."/>
            <person name="Sims D."/>
            <person name="Kennedy M."/>
            <person name="Amirebrahimi M."/>
            <person name="Weers B.D."/>
            <person name="McKinley B."/>
            <person name="Mattison A."/>
            <person name="Morishige D.T."/>
            <person name="Grimwood J."/>
            <person name="Schmutz J."/>
            <person name="Mullet J.E."/>
        </authorList>
    </citation>
    <scope>NUCLEOTIDE SEQUENCE [LARGE SCALE GENOMIC DNA]</scope>
    <source>
        <strain evidence="8">cv. BTx623</strain>
    </source>
</reference>
<dbReference type="Gene3D" id="3.10.20.90">
    <property type="entry name" value="Phosphatidylinositol 3-kinase Catalytic Subunit, Chain A, domain 1"/>
    <property type="match status" value="1"/>
</dbReference>
<keyword evidence="2 4" id="KW-0863">Zinc-finger</keyword>
<keyword evidence="3" id="KW-0862">Zinc</keyword>
<dbReference type="EMBL" id="CM000760">
    <property type="protein sequence ID" value="KXG37357.1"/>
    <property type="molecule type" value="Genomic_DNA"/>
</dbReference>
<evidence type="ECO:0000256" key="1">
    <source>
        <dbReference type="ARBA" id="ARBA00022723"/>
    </source>
</evidence>
<dbReference type="GO" id="GO:0004842">
    <property type="term" value="F:ubiquitin-protein transferase activity"/>
    <property type="evidence" value="ECO:0007669"/>
    <property type="project" value="InterPro"/>
</dbReference>
<dbReference type="PROSITE" id="PS50089">
    <property type="entry name" value="ZF_RING_2"/>
    <property type="match status" value="1"/>
</dbReference>
<evidence type="ECO:0000256" key="5">
    <source>
        <dbReference type="SAM" id="MobiDB-lite"/>
    </source>
</evidence>
<dbReference type="InterPro" id="IPR001841">
    <property type="entry name" value="Znf_RING"/>
</dbReference>
<keyword evidence="8" id="KW-1185">Reference proteome</keyword>
<dbReference type="InParanoid" id="A0A1B6QHH5"/>
<gene>
    <name evidence="7" type="ORF">SORBI_3001G055900</name>
</gene>
<dbReference type="AlphaFoldDB" id="A0A1B6QHH5"/>
<keyword evidence="1" id="KW-0479">Metal-binding</keyword>
<dbReference type="Proteomes" id="UP000000768">
    <property type="component" value="Chromosome 1"/>
</dbReference>
<dbReference type="Gene3D" id="3.30.40.10">
    <property type="entry name" value="Zinc/RING finger domain, C3HC4 (zinc finger)"/>
    <property type="match status" value="1"/>
</dbReference>
<proteinExistence type="predicted"/>
<evidence type="ECO:0000256" key="4">
    <source>
        <dbReference type="PROSITE-ProRule" id="PRU00175"/>
    </source>
</evidence>
<organism evidence="7 8">
    <name type="scientific">Sorghum bicolor</name>
    <name type="common">Sorghum</name>
    <name type="synonym">Sorghum vulgare</name>
    <dbReference type="NCBI Taxonomy" id="4558"/>
    <lineage>
        <taxon>Eukaryota</taxon>
        <taxon>Viridiplantae</taxon>
        <taxon>Streptophyta</taxon>
        <taxon>Embryophyta</taxon>
        <taxon>Tracheophyta</taxon>
        <taxon>Spermatophyta</taxon>
        <taxon>Magnoliopsida</taxon>
        <taxon>Liliopsida</taxon>
        <taxon>Poales</taxon>
        <taxon>Poaceae</taxon>
        <taxon>PACMAD clade</taxon>
        <taxon>Panicoideae</taxon>
        <taxon>Andropogonodae</taxon>
        <taxon>Andropogoneae</taxon>
        <taxon>Sorghinae</taxon>
        <taxon>Sorghum</taxon>
    </lineage>
</organism>
<evidence type="ECO:0000313" key="8">
    <source>
        <dbReference type="Proteomes" id="UP000000768"/>
    </source>
</evidence>
<evidence type="ECO:0000313" key="7">
    <source>
        <dbReference type="EMBL" id="KXG37357.1"/>
    </source>
</evidence>
<feature type="region of interest" description="Disordered" evidence="5">
    <location>
        <begin position="198"/>
        <end position="223"/>
    </location>
</feature>
<dbReference type="InterPro" id="IPR013083">
    <property type="entry name" value="Znf_RING/FYVE/PHD"/>
</dbReference>
<dbReference type="SMART" id="SM00184">
    <property type="entry name" value="RING"/>
    <property type="match status" value="1"/>
</dbReference>
<dbReference type="GO" id="GO:0008270">
    <property type="term" value="F:zinc ion binding"/>
    <property type="evidence" value="ECO:0007669"/>
    <property type="project" value="UniProtKB-KW"/>
</dbReference>
<dbReference type="ExpressionAtlas" id="A0A1B6QHH5">
    <property type="expression patterns" value="baseline and differential"/>
</dbReference>
<dbReference type="FunCoup" id="A0A1B6QHH5">
    <property type="interactions" value="293"/>
</dbReference>
<name>A0A1B6QHH5_SORBI</name>
<dbReference type="OrthoDB" id="1305878at2759"/>
<dbReference type="InterPro" id="IPR044807">
    <property type="entry name" value="DRIP1-like"/>
</dbReference>
<evidence type="ECO:0000256" key="2">
    <source>
        <dbReference type="ARBA" id="ARBA00022771"/>
    </source>
</evidence>
<dbReference type="PROSITE" id="PS00518">
    <property type="entry name" value="ZF_RING_1"/>
    <property type="match status" value="1"/>
</dbReference>
<dbReference type="PANTHER" id="PTHR46293">
    <property type="entry name" value="E3 UBIQUITIN PROTEIN LIGASE DRIP1"/>
    <property type="match status" value="1"/>
</dbReference>
<feature type="compositionally biased region" description="Basic and acidic residues" evidence="5">
    <location>
        <begin position="204"/>
        <end position="218"/>
    </location>
</feature>